<evidence type="ECO:0000313" key="2">
    <source>
        <dbReference type="Proteomes" id="UP001223214"/>
    </source>
</evidence>
<accession>A0AAP4D5E5</accession>
<comment type="caution">
    <text evidence="1">The sequence shown here is derived from an EMBL/GenBank/DDBJ whole genome shotgun (WGS) entry which is preliminary data.</text>
</comment>
<dbReference type="EMBL" id="JASSOM010000056">
    <property type="protein sequence ID" value="MDK9364163.1"/>
    <property type="molecule type" value="Genomic_DNA"/>
</dbReference>
<keyword evidence="2" id="KW-1185">Reference proteome</keyword>
<name>A0AAP4D5E5_9ENTR</name>
<sequence length="270" mass="28178">MEQPEVHIKNEPKFIDHHTPHHYPMMPMMHGGYGGGCGDGFGFGGGGLAGGLLFGALLGRGGFGGWGCHGDGGDGNNCGRQVFDAAILGKLGTIEGAVPLNAAQTQTEIAAGVGLINNTALQIALGQANQATQLALGNQIQVAGVKDAVQTGVFATVQAVQADGNQTRALIQSIDTANLNRQLGVLETTLLLERHGRGADRDTHGLVIQNTNTANAMQQQQQQQGFALSRLFDLWHSCDQNIRATNQAINIGAGTLTANPVNTNTNNKVN</sequence>
<dbReference type="AlphaFoldDB" id="A0AAP4D5E5"/>
<dbReference type="RefSeq" id="WP_285149545.1">
    <property type="nucleotide sequence ID" value="NZ_JASSOM010000056.1"/>
</dbReference>
<dbReference type="Proteomes" id="UP001223214">
    <property type="component" value="Unassembled WGS sequence"/>
</dbReference>
<gene>
    <name evidence="1" type="ORF">QQF32_13250</name>
</gene>
<reference evidence="1 2" key="1">
    <citation type="submission" date="2023-06" db="EMBL/GenBank/DDBJ databases">
        <title>Identification and characterization of antibiotic-resistant Gram-negative bacteria.</title>
        <authorList>
            <person name="Cho G.-S."/>
            <person name="Lee J."/>
            <person name="Tai E."/>
            <person name="Jeong S."/>
            <person name="Kim I."/>
            <person name="Kim B.-E."/>
            <person name="Jeong M.-I."/>
            <person name="Oh K.-K."/>
            <person name="Franz C.M.A.P."/>
        </authorList>
    </citation>
    <scope>NUCLEOTIDE SEQUENCE [LARGE SCALE GENOMIC DNA]</scope>
    <source>
        <strain evidence="1 2">V106_12</strain>
    </source>
</reference>
<evidence type="ECO:0000313" key="1">
    <source>
        <dbReference type="EMBL" id="MDK9364163.1"/>
    </source>
</evidence>
<protein>
    <submittedName>
        <fullName evidence="1">Uncharacterized protein</fullName>
    </submittedName>
</protein>
<proteinExistence type="predicted"/>
<organism evidence="1 2">
    <name type="scientific">Lelliottia wanjuensis</name>
    <dbReference type="NCBI Taxonomy" id="3050585"/>
    <lineage>
        <taxon>Bacteria</taxon>
        <taxon>Pseudomonadati</taxon>
        <taxon>Pseudomonadota</taxon>
        <taxon>Gammaproteobacteria</taxon>
        <taxon>Enterobacterales</taxon>
        <taxon>Enterobacteriaceae</taxon>
        <taxon>Lelliottia</taxon>
    </lineage>
</organism>